<name>A0A815J856_9BILA</name>
<protein>
    <submittedName>
        <fullName evidence="2">Uncharacterized protein</fullName>
    </submittedName>
</protein>
<feature type="compositionally biased region" description="Basic and acidic residues" evidence="1">
    <location>
        <begin position="117"/>
        <end position="128"/>
    </location>
</feature>
<evidence type="ECO:0000256" key="1">
    <source>
        <dbReference type="SAM" id="MobiDB-lite"/>
    </source>
</evidence>
<dbReference type="OrthoDB" id="10583842at2759"/>
<dbReference type="EMBL" id="CAJOBC010080202">
    <property type="protein sequence ID" value="CAF4271903.1"/>
    <property type="molecule type" value="Genomic_DNA"/>
</dbReference>
<accession>A0A815J856</accession>
<comment type="caution">
    <text evidence="2">The sequence shown here is derived from an EMBL/GenBank/DDBJ whole genome shotgun (WGS) entry which is preliminary data.</text>
</comment>
<dbReference type="EMBL" id="CAJNOQ010016330">
    <property type="protein sequence ID" value="CAF1378851.1"/>
    <property type="molecule type" value="Genomic_DNA"/>
</dbReference>
<feature type="non-terminal residue" evidence="2">
    <location>
        <position position="1"/>
    </location>
</feature>
<feature type="region of interest" description="Disordered" evidence="1">
    <location>
        <begin position="105"/>
        <end position="132"/>
    </location>
</feature>
<organism evidence="2 4">
    <name type="scientific">Didymodactylos carnosus</name>
    <dbReference type="NCBI Taxonomy" id="1234261"/>
    <lineage>
        <taxon>Eukaryota</taxon>
        <taxon>Metazoa</taxon>
        <taxon>Spiralia</taxon>
        <taxon>Gnathifera</taxon>
        <taxon>Rotifera</taxon>
        <taxon>Eurotatoria</taxon>
        <taxon>Bdelloidea</taxon>
        <taxon>Philodinida</taxon>
        <taxon>Philodinidae</taxon>
        <taxon>Didymodactylos</taxon>
    </lineage>
</organism>
<dbReference type="AlphaFoldDB" id="A0A815J856"/>
<sequence>KEKLVGEPCNPLYSPKIINLLYRWFAYIPFWSCIMTDIFERYAKDGKNVPTSDWVFGHGRVSNATVETYFRTVKSSVLGQKTNLRPTDFLMQTYSHTLSRMKGDKFGVPQSSRGRKKADDLNAKETWRRRVQSKTKNGRRGYYFSDEVSQTDACKLSKGKMDEQRITINDSSIPAKKLHSPVNTSTDVKDVQSDSSSDDIAGHSFGFAVMPSNMLKAMDENIVDSKIVLPSSPFVNRDAASTKSSDSSENIFSALLTATDASDLDNVYNNNDEGRNARRPIKNSSDINDFAFNLNSPCSSPAFSPKRSHLTSDSSYSLSKEKIPTTSEGFW</sequence>
<keyword evidence="4" id="KW-1185">Reference proteome</keyword>
<evidence type="ECO:0000313" key="3">
    <source>
        <dbReference type="EMBL" id="CAF4271903.1"/>
    </source>
</evidence>
<reference evidence="2" key="1">
    <citation type="submission" date="2021-02" db="EMBL/GenBank/DDBJ databases">
        <authorList>
            <person name="Nowell W R."/>
        </authorList>
    </citation>
    <scope>NUCLEOTIDE SEQUENCE</scope>
</reference>
<dbReference type="Proteomes" id="UP000663829">
    <property type="component" value="Unassembled WGS sequence"/>
</dbReference>
<dbReference type="Proteomes" id="UP000681722">
    <property type="component" value="Unassembled WGS sequence"/>
</dbReference>
<evidence type="ECO:0000313" key="4">
    <source>
        <dbReference type="Proteomes" id="UP000663829"/>
    </source>
</evidence>
<proteinExistence type="predicted"/>
<evidence type="ECO:0000313" key="2">
    <source>
        <dbReference type="EMBL" id="CAF1378851.1"/>
    </source>
</evidence>
<gene>
    <name evidence="2" type="ORF">GPM918_LOCUS32229</name>
    <name evidence="3" type="ORF">SRO942_LOCUS32894</name>
</gene>
<feature type="region of interest" description="Disordered" evidence="1">
    <location>
        <begin position="175"/>
        <end position="198"/>
    </location>
</feature>